<name>A0A4P8P989_HALMT</name>
<geneLocation type="plasmid" evidence="1 2">
    <name>pHME322</name>
</geneLocation>
<evidence type="ECO:0000313" key="2">
    <source>
        <dbReference type="Proteomes" id="UP000299011"/>
    </source>
</evidence>
<accession>A0A4P8P989</accession>
<keyword evidence="1" id="KW-0614">Plasmid</keyword>
<protein>
    <submittedName>
        <fullName evidence="1">Uncharacterized protein</fullName>
    </submittedName>
</protein>
<evidence type="ECO:0000313" key="1">
    <source>
        <dbReference type="EMBL" id="QCQ77181.1"/>
    </source>
</evidence>
<dbReference type="EMBL" id="CP039141">
    <property type="protein sequence ID" value="QCQ77181.1"/>
    <property type="molecule type" value="Genomic_DNA"/>
</dbReference>
<reference evidence="1 2" key="1">
    <citation type="submission" date="2019-04" db="EMBL/GenBank/DDBJ databases">
        <title>Methylomes of two halophilic Archaea, Haloarcula marismortui and Haloferax mediterranei.</title>
        <authorList>
            <person name="DasSarma S."/>
            <person name="DasSarma P."/>
            <person name="DasSarma S."/>
            <person name="Fomenkov A."/>
            <person name="Vincze T."/>
            <person name="Anton B.P."/>
            <person name="Roberts R.J."/>
        </authorList>
    </citation>
    <scope>NUCLEOTIDE SEQUENCE [LARGE SCALE GENOMIC DNA]</scope>
    <source>
        <strain evidence="2">ATCC 33500 / DSM 1411 / JCM 8866 / NBRC 14739 / NCIMB 2177 / R-4</strain>
        <plasmid evidence="1 2">pHME322</plasmid>
    </source>
</reference>
<organism evidence="1 2">
    <name type="scientific">Haloferax mediterranei (strain ATCC 33500 / DSM 1411 / JCM 8866 / NBRC 14739 / NCIMB 2177 / R-4)</name>
    <name type="common">Halobacterium mediterranei</name>
    <dbReference type="NCBI Taxonomy" id="523841"/>
    <lineage>
        <taxon>Archaea</taxon>
        <taxon>Methanobacteriati</taxon>
        <taxon>Methanobacteriota</taxon>
        <taxon>Stenosarchaea group</taxon>
        <taxon>Halobacteria</taxon>
        <taxon>Halobacteriales</taxon>
        <taxon>Haloferacaceae</taxon>
        <taxon>Haloferax</taxon>
    </lineage>
</organism>
<gene>
    <name evidence="1" type="ORF">E6P09_17820</name>
</gene>
<dbReference type="AlphaFoldDB" id="A0A4P8P989"/>
<dbReference type="Proteomes" id="UP000299011">
    <property type="component" value="Plasmid pHME322"/>
</dbReference>
<sequence>MTEREREILSGEADVKDNYRYKVKSQVRSRITKQLTKCFATNLYSGSFERSAPPPSVQARS</sequence>
<proteinExistence type="predicted"/>